<evidence type="ECO:0000259" key="9">
    <source>
        <dbReference type="Pfam" id="PF14378"/>
    </source>
</evidence>
<evidence type="ECO:0000256" key="7">
    <source>
        <dbReference type="ARBA" id="ARBA00024033"/>
    </source>
</evidence>
<dbReference type="CDD" id="cd03386">
    <property type="entry name" value="PAP2_Aur1_like"/>
    <property type="match status" value="1"/>
</dbReference>
<dbReference type="PANTHER" id="PTHR31310">
    <property type="match status" value="1"/>
</dbReference>
<keyword evidence="4 8" id="KW-0812">Transmembrane</keyword>
<feature type="domain" description="Inositolphosphotransferase Aur1/Ipt1" evidence="9">
    <location>
        <begin position="414"/>
        <end position="597"/>
    </location>
</feature>
<comment type="subcellular location">
    <subcellularLocation>
        <location evidence="1">Cell membrane</location>
        <topology evidence="1">Multi-pass membrane protein</topology>
    </subcellularLocation>
</comment>
<proteinExistence type="inferred from homology"/>
<evidence type="ECO:0000256" key="1">
    <source>
        <dbReference type="ARBA" id="ARBA00004651"/>
    </source>
</evidence>
<evidence type="ECO:0000256" key="3">
    <source>
        <dbReference type="ARBA" id="ARBA00022679"/>
    </source>
</evidence>
<feature type="transmembrane region" description="Helical" evidence="8">
    <location>
        <begin position="252"/>
        <end position="271"/>
    </location>
</feature>
<keyword evidence="3" id="KW-0808">Transferase</keyword>
<feature type="transmembrane region" description="Helical" evidence="8">
    <location>
        <begin position="447"/>
        <end position="466"/>
    </location>
</feature>
<evidence type="ECO:0000256" key="8">
    <source>
        <dbReference type="SAM" id="Phobius"/>
    </source>
</evidence>
<comment type="similarity">
    <text evidence="7">Belongs to the glycosyltransferase 87 family.</text>
</comment>
<organism evidence="10 11">
    <name type="scientific">Streptomyces luteosporeus</name>
    <dbReference type="NCBI Taxonomy" id="173856"/>
    <lineage>
        <taxon>Bacteria</taxon>
        <taxon>Bacillati</taxon>
        <taxon>Actinomycetota</taxon>
        <taxon>Actinomycetes</taxon>
        <taxon>Kitasatosporales</taxon>
        <taxon>Streptomycetaceae</taxon>
        <taxon>Streptomyces</taxon>
    </lineage>
</organism>
<dbReference type="InterPro" id="IPR052185">
    <property type="entry name" value="IPC_Synthase-Related"/>
</dbReference>
<keyword evidence="11" id="KW-1185">Reference proteome</keyword>
<dbReference type="Pfam" id="PF09594">
    <property type="entry name" value="GT87"/>
    <property type="match status" value="1"/>
</dbReference>
<evidence type="ECO:0000256" key="6">
    <source>
        <dbReference type="ARBA" id="ARBA00023136"/>
    </source>
</evidence>
<dbReference type="PANTHER" id="PTHR31310:SF7">
    <property type="entry name" value="PA-PHOSPHATASE RELATED-FAMILY PROTEIN DDB_G0268928"/>
    <property type="match status" value="1"/>
</dbReference>
<protein>
    <submittedName>
        <fullName evidence="10">Bifunctional glycosyltransferase 87/phosphatase PAP2 family protein</fullName>
    </submittedName>
</protein>
<dbReference type="Proteomes" id="UP001500886">
    <property type="component" value="Unassembled WGS sequence"/>
</dbReference>
<keyword evidence="2" id="KW-1003">Cell membrane</keyword>
<evidence type="ECO:0000256" key="2">
    <source>
        <dbReference type="ARBA" id="ARBA00022475"/>
    </source>
</evidence>
<reference evidence="11" key="1">
    <citation type="journal article" date="2019" name="Int. J. Syst. Evol. Microbiol.">
        <title>The Global Catalogue of Microorganisms (GCM) 10K type strain sequencing project: providing services to taxonomists for standard genome sequencing and annotation.</title>
        <authorList>
            <consortium name="The Broad Institute Genomics Platform"/>
            <consortium name="The Broad Institute Genome Sequencing Center for Infectious Disease"/>
            <person name="Wu L."/>
            <person name="Ma J."/>
        </authorList>
    </citation>
    <scope>NUCLEOTIDE SEQUENCE [LARGE SCALE GENOMIC DNA]</scope>
    <source>
        <strain evidence="11">JCM 4542</strain>
    </source>
</reference>
<dbReference type="InterPro" id="IPR018584">
    <property type="entry name" value="GT87"/>
</dbReference>
<feature type="transmembrane region" description="Helical" evidence="8">
    <location>
        <begin position="295"/>
        <end position="312"/>
    </location>
</feature>
<feature type="transmembrane region" description="Helical" evidence="8">
    <location>
        <begin position="531"/>
        <end position="553"/>
    </location>
</feature>
<feature type="transmembrane region" description="Helical" evidence="8">
    <location>
        <begin position="139"/>
        <end position="159"/>
    </location>
</feature>
<dbReference type="InterPro" id="IPR026841">
    <property type="entry name" value="Aur1/Ipt1"/>
</dbReference>
<evidence type="ECO:0000313" key="10">
    <source>
        <dbReference type="EMBL" id="GAA2714519.1"/>
    </source>
</evidence>
<comment type="caution">
    <text evidence="10">The sequence shown here is derived from an EMBL/GenBank/DDBJ whole genome shotgun (WGS) entry which is preliminary data.</text>
</comment>
<evidence type="ECO:0000256" key="4">
    <source>
        <dbReference type="ARBA" id="ARBA00022692"/>
    </source>
</evidence>
<feature type="transmembrane region" description="Helical" evidence="8">
    <location>
        <begin position="584"/>
        <end position="601"/>
    </location>
</feature>
<dbReference type="EMBL" id="BAAASL010000007">
    <property type="protein sequence ID" value="GAA2714519.1"/>
    <property type="molecule type" value="Genomic_DNA"/>
</dbReference>
<feature type="transmembrane region" description="Helical" evidence="8">
    <location>
        <begin position="166"/>
        <end position="185"/>
    </location>
</feature>
<feature type="transmembrane region" description="Helical" evidence="8">
    <location>
        <begin position="478"/>
        <end position="496"/>
    </location>
</feature>
<gene>
    <name evidence="10" type="ORF">GCM10010315_21920</name>
</gene>
<dbReference type="Pfam" id="PF14378">
    <property type="entry name" value="PAP2_3"/>
    <property type="match status" value="1"/>
</dbReference>
<keyword evidence="5 8" id="KW-1133">Transmembrane helix</keyword>
<name>A0ABP6G6Q8_9ACTN</name>
<accession>A0ABP6G6Q8</accession>
<evidence type="ECO:0000256" key="5">
    <source>
        <dbReference type="ARBA" id="ARBA00022989"/>
    </source>
</evidence>
<feature type="transmembrane region" description="Helical" evidence="8">
    <location>
        <begin position="65"/>
        <end position="82"/>
    </location>
</feature>
<feature type="transmembrane region" description="Helical" evidence="8">
    <location>
        <begin position="223"/>
        <end position="240"/>
    </location>
</feature>
<dbReference type="RefSeq" id="WP_344434773.1">
    <property type="nucleotide sequence ID" value="NZ_BAAASL010000007.1"/>
</dbReference>
<evidence type="ECO:0000313" key="11">
    <source>
        <dbReference type="Proteomes" id="UP001500886"/>
    </source>
</evidence>
<feature type="transmembrane region" description="Helical" evidence="8">
    <location>
        <begin position="94"/>
        <end position="127"/>
    </location>
</feature>
<keyword evidence="6 8" id="KW-0472">Membrane</keyword>
<feature type="transmembrane region" description="Helical" evidence="8">
    <location>
        <begin position="324"/>
        <end position="341"/>
    </location>
</feature>
<sequence length="639" mass="66808">MADADRRAVSRVGAVLGALCLVAGLPAVHRAVAVFFHGAGALHGGGRSTGTPFAGLVLGPLDGTLGTLLPAVAVALVAVRAAPGPVGPRFRPALAPLAVALTVASLPVHGSFASGASGIVAVLLVLLGCCPPRGRAPGVLTGLAAALQPAALLFAPLLWLTGRRRAAVGTGVVFAVCTALAWAALPDDSWTYWVHHIAGAGPGGAAGRSLHGLLLRAGLRGPVELALYGVVGAVVVVVGLRRAARYAADGQALLATAVTGCAALAVSPAAWPHQQLWLLLAAAGRVGRRRADRPAWPVLVVLVTLLPSVVLVPPNPVLGPLGRHALLLAALVTACVVPFLARSCAAWDAPDPTPVAGPQRGRFGWVPLLRSFKRALNRPNLLLELMLIRVGYWAYSYIRAQAPDSRGTAEYHGRQILRVEEVLHLDVEHAFNHFVAGRGGLADAMDYYYGTFHFLVPMCVLGYLYWRRPATYRWARTALALATLMALAGFWLYPLAPPRLMPGLGFVDTANGPQDLSHPDFGALTDLSNQYAAMPSLHIGWSLWCGVVIAVVMRRRWLRWTGMVYPLLTSSVIVGTANHYLLDAVGGALVVACGFALQYVLTGPGRPALAAIPGARSAASATVRGPEAVGPPARLLSRP</sequence>